<evidence type="ECO:0000256" key="6">
    <source>
        <dbReference type="ARBA" id="ARBA00023004"/>
    </source>
</evidence>
<dbReference type="Pfam" id="PF03150">
    <property type="entry name" value="CCP_MauG"/>
    <property type="match status" value="1"/>
</dbReference>
<feature type="chain" id="PRO_5046692381" evidence="8">
    <location>
        <begin position="29"/>
        <end position="441"/>
    </location>
</feature>
<evidence type="ECO:0000256" key="2">
    <source>
        <dbReference type="ARBA" id="ARBA00022617"/>
    </source>
</evidence>
<keyword evidence="3 7" id="KW-0479">Metal-binding</keyword>
<dbReference type="InterPro" id="IPR036909">
    <property type="entry name" value="Cyt_c-like_dom_sf"/>
</dbReference>
<dbReference type="EMBL" id="BSOG01000002">
    <property type="protein sequence ID" value="GLR12743.1"/>
    <property type="molecule type" value="Genomic_DNA"/>
</dbReference>
<evidence type="ECO:0000259" key="9">
    <source>
        <dbReference type="PROSITE" id="PS51007"/>
    </source>
</evidence>
<gene>
    <name evidence="10" type="ORF">GCM10007907_15330</name>
</gene>
<dbReference type="PANTHER" id="PTHR30600:SF10">
    <property type="entry name" value="BLL6722 PROTEIN"/>
    <property type="match status" value="1"/>
</dbReference>
<evidence type="ECO:0000313" key="10">
    <source>
        <dbReference type="EMBL" id="GLR12743.1"/>
    </source>
</evidence>
<evidence type="ECO:0000313" key="11">
    <source>
        <dbReference type="Proteomes" id="UP001156706"/>
    </source>
</evidence>
<keyword evidence="4 8" id="KW-0732">Signal</keyword>
<evidence type="ECO:0000256" key="7">
    <source>
        <dbReference type="PROSITE-ProRule" id="PRU00433"/>
    </source>
</evidence>
<dbReference type="Gene3D" id="1.10.760.10">
    <property type="entry name" value="Cytochrome c-like domain"/>
    <property type="match status" value="2"/>
</dbReference>
<comment type="subcellular location">
    <subcellularLocation>
        <location evidence="1">Cell envelope</location>
    </subcellularLocation>
</comment>
<evidence type="ECO:0000256" key="4">
    <source>
        <dbReference type="ARBA" id="ARBA00022729"/>
    </source>
</evidence>
<dbReference type="SUPFAM" id="SSF46626">
    <property type="entry name" value="Cytochrome c"/>
    <property type="match status" value="2"/>
</dbReference>
<keyword evidence="5" id="KW-0560">Oxidoreductase</keyword>
<sequence length="441" mass="47213">MTTAKPYPQPGRLLGLIASMLLAGLAAAAEPPQPIPIPATGLSATASIGRSLFFDPNLSASGRQSCASCHHPGNSFSAPNNLPVQLGGAALDLQGLRNTPTASYTRFVPAFTLTPPPPPGQPRPSPARGGLLHDGRANTLAIQAQGPFLTAFEMGNRSAAEVLQRLRTRPYLTQFRTVFGAATLNNPDATLAAMGRAIAAYEQEEPSFRLFNSKFDAVTNGRASFSPREANGQRLFNDPNRGNCASCHTARPTGGVPALFTDHSYRNLGIPRNWAIPYNRDDTALPGFITANGANLGAPNHLYYDMGLCGPVRTDLAGNRALCGMFRVPTLRNVAVKQAYFHNGIFSTLNQVISFYTSRELAPARWYTKADGSADIRYNDLPTALTGNITQGPPFRRNGPPALNEAEIRDMTAFLCTLTDGYDPQNPAAYRQPAQCVAAAN</sequence>
<dbReference type="PANTHER" id="PTHR30600">
    <property type="entry name" value="CYTOCHROME C PEROXIDASE-RELATED"/>
    <property type="match status" value="1"/>
</dbReference>
<name>A0ABQ5YGD7_9NEIS</name>
<protein>
    <submittedName>
        <fullName evidence="10">Di-heme cytochrome c peroxidase</fullName>
    </submittedName>
</protein>
<keyword evidence="11" id="KW-1185">Reference proteome</keyword>
<feature type="domain" description="Cytochrome c" evidence="9">
    <location>
        <begin position="227"/>
        <end position="419"/>
    </location>
</feature>
<proteinExistence type="predicted"/>
<organism evidence="10 11">
    <name type="scientific">Chitinimonas prasina</name>
    <dbReference type="NCBI Taxonomy" id="1434937"/>
    <lineage>
        <taxon>Bacteria</taxon>
        <taxon>Pseudomonadati</taxon>
        <taxon>Pseudomonadota</taxon>
        <taxon>Betaproteobacteria</taxon>
        <taxon>Neisseriales</taxon>
        <taxon>Chitinibacteraceae</taxon>
        <taxon>Chitinimonas</taxon>
    </lineage>
</organism>
<keyword evidence="6 7" id="KW-0408">Iron</keyword>
<dbReference type="InterPro" id="IPR004852">
    <property type="entry name" value="Di-haem_cyt_c_peroxidsae"/>
</dbReference>
<accession>A0ABQ5YGD7</accession>
<dbReference type="PROSITE" id="PS51007">
    <property type="entry name" value="CYTC"/>
    <property type="match status" value="1"/>
</dbReference>
<dbReference type="RefSeq" id="WP_284195878.1">
    <property type="nucleotide sequence ID" value="NZ_BSOG01000002.1"/>
</dbReference>
<dbReference type="GO" id="GO:0004601">
    <property type="term" value="F:peroxidase activity"/>
    <property type="evidence" value="ECO:0007669"/>
    <property type="project" value="UniProtKB-KW"/>
</dbReference>
<reference evidence="11" key="1">
    <citation type="journal article" date="2019" name="Int. J. Syst. Evol. Microbiol.">
        <title>The Global Catalogue of Microorganisms (GCM) 10K type strain sequencing project: providing services to taxonomists for standard genome sequencing and annotation.</title>
        <authorList>
            <consortium name="The Broad Institute Genomics Platform"/>
            <consortium name="The Broad Institute Genome Sequencing Center for Infectious Disease"/>
            <person name="Wu L."/>
            <person name="Ma J."/>
        </authorList>
    </citation>
    <scope>NUCLEOTIDE SEQUENCE [LARGE SCALE GENOMIC DNA]</scope>
    <source>
        <strain evidence="11">NBRC 110044</strain>
    </source>
</reference>
<evidence type="ECO:0000256" key="1">
    <source>
        <dbReference type="ARBA" id="ARBA00004196"/>
    </source>
</evidence>
<evidence type="ECO:0000256" key="5">
    <source>
        <dbReference type="ARBA" id="ARBA00023002"/>
    </source>
</evidence>
<dbReference type="Proteomes" id="UP001156706">
    <property type="component" value="Unassembled WGS sequence"/>
</dbReference>
<keyword evidence="10" id="KW-0575">Peroxidase</keyword>
<comment type="caution">
    <text evidence="10">The sequence shown here is derived from an EMBL/GenBank/DDBJ whole genome shotgun (WGS) entry which is preliminary data.</text>
</comment>
<keyword evidence="2 7" id="KW-0349">Heme</keyword>
<feature type="signal peptide" evidence="8">
    <location>
        <begin position="1"/>
        <end position="28"/>
    </location>
</feature>
<dbReference type="InterPro" id="IPR051395">
    <property type="entry name" value="Cytochrome_c_Peroxidase/MauG"/>
</dbReference>
<evidence type="ECO:0000256" key="3">
    <source>
        <dbReference type="ARBA" id="ARBA00022723"/>
    </source>
</evidence>
<evidence type="ECO:0000256" key="8">
    <source>
        <dbReference type="SAM" id="SignalP"/>
    </source>
</evidence>
<dbReference type="InterPro" id="IPR009056">
    <property type="entry name" value="Cyt_c-like_dom"/>
</dbReference>